<evidence type="ECO:0000256" key="1">
    <source>
        <dbReference type="ARBA" id="ARBA00004123"/>
    </source>
</evidence>
<dbReference type="FunFam" id="3.30.160.60:FF:001182">
    <property type="entry name" value="Zinc finger, C2H2 type"/>
    <property type="match status" value="1"/>
</dbReference>
<feature type="domain" description="C2H2-type" evidence="9">
    <location>
        <begin position="221"/>
        <end position="248"/>
    </location>
</feature>
<proteinExistence type="predicted"/>
<feature type="domain" description="C2H2-type" evidence="9">
    <location>
        <begin position="584"/>
        <end position="617"/>
    </location>
</feature>
<reference evidence="10" key="1">
    <citation type="submission" date="2021-12" db="EMBL/GenBank/DDBJ databases">
        <authorList>
            <person name="Martin H S."/>
        </authorList>
    </citation>
    <scope>NUCLEOTIDE SEQUENCE</scope>
</reference>
<sequence>MGGAQGGAQGAEVRSGASVSPTGASELAVVPHSPVLSRAPSPRLQLCPQLRPICSNRSLPTRFHYTWYRNAKGASDMIMLFKGNSSRLEHLIEKIQANKENHDVTPEDLKQALGSVGSTAGSSWPSSTPEPSPSPSSTPTSADAVDAEAEVEPPFTLGATEHTPYKCQFCEKAFPRLSYLKKHEQTHSDQMPFRCEFCSRLFKHKRSRDRHVKLHTGDRKYRCAHCESAFSRSDHLKIHMKTHDNQKPFQCTVCNRGYNTAAALTAHMQGHKRDREGRETDRKRALRCLRCGDAFRRPDMLQAHMATAHGVDTSAMTPPRRVASQPPPTLLACIYCTRDTFTSMEQLQLHVRAAHSALLNGESPIHHTIDQPAPTDLSRRSPGEISPAKRARLSSDSLTPKTTMSPNTLLCNQCDAALPDFEAFRAHLKGHIEEGGELGRSSPTPCLHCGATFADAAASERHLTAHYLAVSCEYTCHSCVRSFTSPEDLQKHLFDLHTHHLYRCTLCKEIFDSKVAIQAHFAVAHSGENKVWVCRSCGAGGGALRSEAEGAAHVRARHAAARCACGAVLAGARALRAHAATHAYRCPIPACTETFAVQYLLERHMQGHHVTHQGLNGDVTRAKRSENNNAVEGEDACSPCGPGDNGLAVGEERRRKNGAVALQCAYCGERTRSRAELEAHTRAHSGSGAARHKCLICDEVLPSAGILAEHKLTHCKVIAGDTCARCRSRLPSEEAFLSHMARHHPALPAPCVVCRQTLASEAEARLHARFHLRPAEDEQRCAICLRALTENEAGEGARACSSCYARHSTPRPPASSEHDCRLCRRTLGSPTRLQAHLIEHTFAGIGAFTCYLCSAMFTSAAGLQRHLPEHAAAPRPYDCGRCGLKFFFRAELDNHAFVHLEEAEIAQRAFYEAYARGAASAWAALQPTELVPQPSASTPAPVTEVPIKQELEIKEERNDEYIEVSSPPPSAPLQSEATLSPPVVKQEKTNED</sequence>
<evidence type="ECO:0000256" key="3">
    <source>
        <dbReference type="ARBA" id="ARBA00022737"/>
    </source>
</evidence>
<evidence type="ECO:0000256" key="8">
    <source>
        <dbReference type="SAM" id="MobiDB-lite"/>
    </source>
</evidence>
<evidence type="ECO:0000256" key="5">
    <source>
        <dbReference type="ARBA" id="ARBA00022833"/>
    </source>
</evidence>
<dbReference type="Gene3D" id="3.30.160.60">
    <property type="entry name" value="Classic Zinc Finger"/>
    <property type="match status" value="9"/>
</dbReference>
<feature type="domain" description="C2H2-type" evidence="9">
    <location>
        <begin position="848"/>
        <end position="875"/>
    </location>
</feature>
<evidence type="ECO:0000313" key="11">
    <source>
        <dbReference type="Proteomes" id="UP000838878"/>
    </source>
</evidence>
<dbReference type="PROSITE" id="PS50157">
    <property type="entry name" value="ZINC_FINGER_C2H2_2"/>
    <property type="match status" value="11"/>
</dbReference>
<feature type="domain" description="C2H2-type" evidence="9">
    <location>
        <begin position="193"/>
        <end position="220"/>
    </location>
</feature>
<evidence type="ECO:0000256" key="2">
    <source>
        <dbReference type="ARBA" id="ARBA00022723"/>
    </source>
</evidence>
<keyword evidence="4 7" id="KW-0863">Zinc-finger</keyword>
<keyword evidence="3" id="KW-0677">Repeat</keyword>
<evidence type="ECO:0000259" key="9">
    <source>
        <dbReference type="PROSITE" id="PS50157"/>
    </source>
</evidence>
<dbReference type="PANTHER" id="PTHR24379:SF121">
    <property type="entry name" value="C2H2-TYPE DOMAIN-CONTAINING PROTEIN"/>
    <property type="match status" value="1"/>
</dbReference>
<feature type="domain" description="C2H2-type" evidence="9">
    <location>
        <begin position="286"/>
        <end position="314"/>
    </location>
</feature>
<dbReference type="SMART" id="SM00355">
    <property type="entry name" value="ZnF_C2H2"/>
    <property type="match status" value="18"/>
</dbReference>
<dbReference type="FunFam" id="3.30.160.60:FF:000145">
    <property type="entry name" value="Zinc finger protein 574"/>
    <property type="match status" value="1"/>
</dbReference>
<dbReference type="EMBL" id="OV170226">
    <property type="protein sequence ID" value="CAH0727310.1"/>
    <property type="molecule type" value="Genomic_DNA"/>
</dbReference>
<feature type="region of interest" description="Disordered" evidence="8">
    <location>
        <begin position="364"/>
        <end position="401"/>
    </location>
</feature>
<feature type="region of interest" description="Disordered" evidence="8">
    <location>
        <begin position="114"/>
        <end position="148"/>
    </location>
</feature>
<feature type="region of interest" description="Disordered" evidence="8">
    <location>
        <begin position="956"/>
        <end position="992"/>
    </location>
</feature>
<evidence type="ECO:0000256" key="6">
    <source>
        <dbReference type="ARBA" id="ARBA00023242"/>
    </source>
</evidence>
<keyword evidence="11" id="KW-1185">Reference proteome</keyword>
<dbReference type="SUPFAM" id="SSF57667">
    <property type="entry name" value="beta-beta-alpha zinc fingers"/>
    <property type="match status" value="4"/>
</dbReference>
<comment type="subcellular location">
    <subcellularLocation>
        <location evidence="1">Nucleus</location>
    </subcellularLocation>
</comment>
<accession>A0A8J9VJ50</accession>
<dbReference type="Proteomes" id="UP000838878">
    <property type="component" value="Chromosome 6"/>
</dbReference>
<dbReference type="InterPro" id="IPR036236">
    <property type="entry name" value="Znf_C2H2_sf"/>
</dbReference>
<name>A0A8J9VJ50_9NEOP</name>
<feature type="domain" description="C2H2-type" evidence="9">
    <location>
        <begin position="662"/>
        <end position="689"/>
    </location>
</feature>
<keyword evidence="2" id="KW-0479">Metal-binding</keyword>
<dbReference type="InterPro" id="IPR013087">
    <property type="entry name" value="Znf_C2H2_type"/>
</dbReference>
<dbReference type="PROSITE" id="PS00028">
    <property type="entry name" value="ZINC_FINGER_C2H2_1"/>
    <property type="match status" value="14"/>
</dbReference>
<dbReference type="PANTHER" id="PTHR24379">
    <property type="entry name" value="KRAB AND ZINC FINGER DOMAIN-CONTAINING"/>
    <property type="match status" value="1"/>
</dbReference>
<feature type="domain" description="C2H2-type" evidence="9">
    <location>
        <begin position="474"/>
        <end position="498"/>
    </location>
</feature>
<dbReference type="GO" id="GO:0008270">
    <property type="term" value="F:zinc ion binding"/>
    <property type="evidence" value="ECO:0007669"/>
    <property type="project" value="UniProtKB-KW"/>
</dbReference>
<feature type="domain" description="C2H2-type" evidence="9">
    <location>
        <begin position="502"/>
        <end position="530"/>
    </location>
</feature>
<feature type="domain" description="C2H2-type" evidence="9">
    <location>
        <begin position="877"/>
        <end position="904"/>
    </location>
</feature>
<dbReference type="OrthoDB" id="10014897at2759"/>
<evidence type="ECO:0000313" key="10">
    <source>
        <dbReference type="EMBL" id="CAH0727310.1"/>
    </source>
</evidence>
<organism evidence="10 11">
    <name type="scientific">Brenthis ino</name>
    <name type="common">lesser marbled fritillary</name>
    <dbReference type="NCBI Taxonomy" id="405034"/>
    <lineage>
        <taxon>Eukaryota</taxon>
        <taxon>Metazoa</taxon>
        <taxon>Ecdysozoa</taxon>
        <taxon>Arthropoda</taxon>
        <taxon>Hexapoda</taxon>
        <taxon>Insecta</taxon>
        <taxon>Pterygota</taxon>
        <taxon>Neoptera</taxon>
        <taxon>Endopterygota</taxon>
        <taxon>Lepidoptera</taxon>
        <taxon>Glossata</taxon>
        <taxon>Ditrysia</taxon>
        <taxon>Papilionoidea</taxon>
        <taxon>Nymphalidae</taxon>
        <taxon>Heliconiinae</taxon>
        <taxon>Argynnini</taxon>
        <taxon>Brenthis</taxon>
    </lineage>
</organism>
<evidence type="ECO:0000256" key="7">
    <source>
        <dbReference type="PROSITE-ProRule" id="PRU00042"/>
    </source>
</evidence>
<feature type="domain" description="C2H2-type" evidence="9">
    <location>
        <begin position="165"/>
        <end position="192"/>
    </location>
</feature>
<dbReference type="GO" id="GO:0005634">
    <property type="term" value="C:nucleus"/>
    <property type="evidence" value="ECO:0007669"/>
    <property type="project" value="UniProtKB-SubCell"/>
</dbReference>
<feature type="non-terminal residue" evidence="10">
    <location>
        <position position="992"/>
    </location>
</feature>
<protein>
    <recommendedName>
        <fullName evidence="9">C2H2-type domain-containing protein</fullName>
    </recommendedName>
</protein>
<gene>
    <name evidence="10" type="ORF">BINO364_LOCUS12671</name>
</gene>
<feature type="domain" description="C2H2-type" evidence="9">
    <location>
        <begin position="249"/>
        <end position="276"/>
    </location>
</feature>
<keyword evidence="5" id="KW-0862">Zinc</keyword>
<keyword evidence="6" id="KW-0539">Nucleus</keyword>
<evidence type="ECO:0000256" key="4">
    <source>
        <dbReference type="ARBA" id="ARBA00022771"/>
    </source>
</evidence>
<dbReference type="Pfam" id="PF00096">
    <property type="entry name" value="zf-C2H2"/>
    <property type="match status" value="4"/>
</dbReference>
<dbReference type="AlphaFoldDB" id="A0A8J9VJ50"/>